<dbReference type="AlphaFoldDB" id="A0A453T227"/>
<dbReference type="Gene3D" id="1.10.510.10">
    <property type="entry name" value="Transferase(Phosphotransferase) domain 1"/>
    <property type="match status" value="1"/>
</dbReference>
<dbReference type="PANTHER" id="PTHR47989">
    <property type="entry name" value="OS01G0750732 PROTEIN"/>
    <property type="match status" value="1"/>
</dbReference>
<dbReference type="PANTHER" id="PTHR47989:SF4">
    <property type="entry name" value="PROTEIN KINASE DOMAIN-CONTAINING PROTEIN"/>
    <property type="match status" value="1"/>
</dbReference>
<evidence type="ECO:0000313" key="6">
    <source>
        <dbReference type="Proteomes" id="UP000015105"/>
    </source>
</evidence>
<sequence>MVTISLYFRSLDISMRTQNLRSHLIFCVLNSFLQLTNILLREDMEPKLSDFGLAKTLQMEETKVFTDVGGTIGYMDPEYITHSKLTCASDIYSFGVVVLQLLSGRKVIELDIVPRDSLTKKVNSGIYFSESYPCYTEQELGKSISELFSPHCYLKFLMLLIWSRFLSQGQRCIAPRPLPGGRARAAAPVTGCAAGLSLSSNAFDSGGLLGELLHLPLCNPPSSRRARNARKEGAPLPCPGEVNTWPSDRSGGRIDKKNACFTLGNEAGN</sequence>
<reference evidence="6" key="2">
    <citation type="journal article" date="2017" name="Nat. Plants">
        <title>The Aegilops tauschii genome reveals multiple impacts of transposons.</title>
        <authorList>
            <person name="Zhao G."/>
            <person name="Zou C."/>
            <person name="Li K."/>
            <person name="Wang K."/>
            <person name="Li T."/>
            <person name="Gao L."/>
            <person name="Zhang X."/>
            <person name="Wang H."/>
            <person name="Yang Z."/>
            <person name="Liu X."/>
            <person name="Jiang W."/>
            <person name="Mao L."/>
            <person name="Kong X."/>
            <person name="Jiao Y."/>
            <person name="Jia J."/>
        </authorList>
    </citation>
    <scope>NUCLEOTIDE SEQUENCE [LARGE SCALE GENOMIC DNA]</scope>
    <source>
        <strain evidence="6">cv. AL8/78</strain>
    </source>
</reference>
<dbReference type="SUPFAM" id="SSF56112">
    <property type="entry name" value="Protein kinase-like (PK-like)"/>
    <property type="match status" value="1"/>
</dbReference>
<accession>A0A453T227</accession>
<feature type="domain" description="Protein kinase" evidence="4">
    <location>
        <begin position="1"/>
        <end position="166"/>
    </location>
</feature>
<dbReference type="Pfam" id="PF00069">
    <property type="entry name" value="Pkinase"/>
    <property type="match status" value="1"/>
</dbReference>
<dbReference type="EnsemblPlants" id="AET7Gv21197200.3">
    <property type="protein sequence ID" value="AET7Gv21197200.3"/>
    <property type="gene ID" value="AET7Gv21197200"/>
</dbReference>
<dbReference type="GO" id="GO:0005524">
    <property type="term" value="F:ATP binding"/>
    <property type="evidence" value="ECO:0007669"/>
    <property type="project" value="UniProtKB-KW"/>
</dbReference>
<keyword evidence="3" id="KW-0560">Oxidoreductase</keyword>
<evidence type="ECO:0000256" key="3">
    <source>
        <dbReference type="ARBA" id="ARBA00023002"/>
    </source>
</evidence>
<name>A0A453T227_AEGTS</name>
<dbReference type="GO" id="GO:0004672">
    <property type="term" value="F:protein kinase activity"/>
    <property type="evidence" value="ECO:0007669"/>
    <property type="project" value="InterPro"/>
</dbReference>
<dbReference type="PROSITE" id="PS50011">
    <property type="entry name" value="PROTEIN_KINASE_DOM"/>
    <property type="match status" value="1"/>
</dbReference>
<dbReference type="InterPro" id="IPR011009">
    <property type="entry name" value="Kinase-like_dom_sf"/>
</dbReference>
<keyword evidence="1" id="KW-0547">Nucleotide-binding</keyword>
<reference evidence="5" key="3">
    <citation type="journal article" date="2017" name="Nature">
        <title>Genome sequence of the progenitor of the wheat D genome Aegilops tauschii.</title>
        <authorList>
            <person name="Luo M.C."/>
            <person name="Gu Y.Q."/>
            <person name="Puiu D."/>
            <person name="Wang H."/>
            <person name="Twardziok S.O."/>
            <person name="Deal K.R."/>
            <person name="Huo N."/>
            <person name="Zhu T."/>
            <person name="Wang L."/>
            <person name="Wang Y."/>
            <person name="McGuire P.E."/>
            <person name="Liu S."/>
            <person name="Long H."/>
            <person name="Ramasamy R.K."/>
            <person name="Rodriguez J.C."/>
            <person name="Van S.L."/>
            <person name="Yuan L."/>
            <person name="Wang Z."/>
            <person name="Xia Z."/>
            <person name="Xiao L."/>
            <person name="Anderson O.D."/>
            <person name="Ouyang S."/>
            <person name="Liang Y."/>
            <person name="Zimin A.V."/>
            <person name="Pertea G."/>
            <person name="Qi P."/>
            <person name="Bennetzen J.L."/>
            <person name="Dai X."/>
            <person name="Dawson M.W."/>
            <person name="Muller H.G."/>
            <person name="Kugler K."/>
            <person name="Rivarola-Duarte L."/>
            <person name="Spannagl M."/>
            <person name="Mayer K.F.X."/>
            <person name="Lu F.H."/>
            <person name="Bevan M.W."/>
            <person name="Leroy P."/>
            <person name="Li P."/>
            <person name="You F.M."/>
            <person name="Sun Q."/>
            <person name="Liu Z."/>
            <person name="Lyons E."/>
            <person name="Wicker T."/>
            <person name="Salzberg S.L."/>
            <person name="Devos K.M."/>
            <person name="Dvorak J."/>
        </authorList>
    </citation>
    <scope>NUCLEOTIDE SEQUENCE [LARGE SCALE GENOMIC DNA]</scope>
    <source>
        <strain evidence="5">cv. AL8/78</strain>
    </source>
</reference>
<dbReference type="Gramene" id="AET7Gv21197200.2">
    <property type="protein sequence ID" value="AET7Gv21197200.2"/>
    <property type="gene ID" value="AET7Gv21197200"/>
</dbReference>
<evidence type="ECO:0000259" key="4">
    <source>
        <dbReference type="PROSITE" id="PS50011"/>
    </source>
</evidence>
<dbReference type="Gramene" id="AET7Gv21197200.3">
    <property type="protein sequence ID" value="AET7Gv21197200.3"/>
    <property type="gene ID" value="AET7Gv21197200"/>
</dbReference>
<dbReference type="EnsemblPlants" id="AET7Gv21197200.2">
    <property type="protein sequence ID" value="AET7Gv21197200.2"/>
    <property type="gene ID" value="AET7Gv21197200"/>
</dbReference>
<dbReference type="PROSITE" id="PS00070">
    <property type="entry name" value="ALDEHYDE_DEHYDR_CYS"/>
    <property type="match status" value="1"/>
</dbReference>
<dbReference type="Proteomes" id="UP000015105">
    <property type="component" value="Chromosome 7D"/>
</dbReference>
<organism evidence="5 6">
    <name type="scientific">Aegilops tauschii subsp. strangulata</name>
    <name type="common">Goatgrass</name>
    <dbReference type="NCBI Taxonomy" id="200361"/>
    <lineage>
        <taxon>Eukaryota</taxon>
        <taxon>Viridiplantae</taxon>
        <taxon>Streptophyta</taxon>
        <taxon>Embryophyta</taxon>
        <taxon>Tracheophyta</taxon>
        <taxon>Spermatophyta</taxon>
        <taxon>Magnoliopsida</taxon>
        <taxon>Liliopsida</taxon>
        <taxon>Poales</taxon>
        <taxon>Poaceae</taxon>
        <taxon>BOP clade</taxon>
        <taxon>Pooideae</taxon>
        <taxon>Triticodae</taxon>
        <taxon>Triticeae</taxon>
        <taxon>Triticinae</taxon>
        <taxon>Aegilops</taxon>
    </lineage>
</organism>
<evidence type="ECO:0000313" key="5">
    <source>
        <dbReference type="EnsemblPlants" id="AET7Gv21197200.2"/>
    </source>
</evidence>
<proteinExistence type="predicted"/>
<reference evidence="5" key="4">
    <citation type="submission" date="2019-03" db="UniProtKB">
        <authorList>
            <consortium name="EnsemblPlants"/>
        </authorList>
    </citation>
    <scope>IDENTIFICATION</scope>
</reference>
<reference evidence="5" key="5">
    <citation type="journal article" date="2021" name="G3 (Bethesda)">
        <title>Aegilops tauschii genome assembly Aet v5.0 features greater sequence contiguity and improved annotation.</title>
        <authorList>
            <person name="Wang L."/>
            <person name="Zhu T."/>
            <person name="Rodriguez J.C."/>
            <person name="Deal K.R."/>
            <person name="Dubcovsky J."/>
            <person name="McGuire P.E."/>
            <person name="Lux T."/>
            <person name="Spannagl M."/>
            <person name="Mayer K.F.X."/>
            <person name="Baldrich P."/>
            <person name="Meyers B.C."/>
            <person name="Huo N."/>
            <person name="Gu Y.Q."/>
            <person name="Zhou H."/>
            <person name="Devos K.M."/>
            <person name="Bennetzen J.L."/>
            <person name="Unver T."/>
            <person name="Budak H."/>
            <person name="Gulick P.J."/>
            <person name="Galiba G."/>
            <person name="Kalapos B."/>
            <person name="Nelson D.R."/>
            <person name="Li P."/>
            <person name="You F.M."/>
            <person name="Luo M.C."/>
            <person name="Dvorak J."/>
        </authorList>
    </citation>
    <scope>NUCLEOTIDE SEQUENCE [LARGE SCALE GENOMIC DNA]</scope>
    <source>
        <strain evidence="5">cv. AL8/78</strain>
    </source>
</reference>
<evidence type="ECO:0000256" key="1">
    <source>
        <dbReference type="ARBA" id="ARBA00022741"/>
    </source>
</evidence>
<protein>
    <recommendedName>
        <fullName evidence="4">Protein kinase domain-containing protein</fullName>
    </recommendedName>
</protein>
<keyword evidence="2" id="KW-0067">ATP-binding</keyword>
<evidence type="ECO:0000256" key="2">
    <source>
        <dbReference type="ARBA" id="ARBA00022840"/>
    </source>
</evidence>
<dbReference type="InterPro" id="IPR016160">
    <property type="entry name" value="Ald_DH_CS_CYS"/>
</dbReference>
<reference evidence="6" key="1">
    <citation type="journal article" date="2014" name="Science">
        <title>Ancient hybridizations among the ancestral genomes of bread wheat.</title>
        <authorList>
            <consortium name="International Wheat Genome Sequencing Consortium,"/>
            <person name="Marcussen T."/>
            <person name="Sandve S.R."/>
            <person name="Heier L."/>
            <person name="Spannagl M."/>
            <person name="Pfeifer M."/>
            <person name="Jakobsen K.S."/>
            <person name="Wulff B.B."/>
            <person name="Steuernagel B."/>
            <person name="Mayer K.F."/>
            <person name="Olsen O.A."/>
        </authorList>
    </citation>
    <scope>NUCLEOTIDE SEQUENCE [LARGE SCALE GENOMIC DNA]</scope>
    <source>
        <strain evidence="6">cv. AL8/78</strain>
    </source>
</reference>
<dbReference type="GO" id="GO:0016491">
    <property type="term" value="F:oxidoreductase activity"/>
    <property type="evidence" value="ECO:0007669"/>
    <property type="project" value="UniProtKB-KW"/>
</dbReference>
<keyword evidence="6" id="KW-1185">Reference proteome</keyword>
<dbReference type="InterPro" id="IPR000719">
    <property type="entry name" value="Prot_kinase_dom"/>
</dbReference>